<dbReference type="InterPro" id="IPR036390">
    <property type="entry name" value="WH_DNA-bd_sf"/>
</dbReference>
<proteinExistence type="predicted"/>
<dbReference type="AlphaFoldDB" id="A0A8J8T832"/>
<dbReference type="InterPro" id="IPR006630">
    <property type="entry name" value="La_HTH"/>
</dbReference>
<dbReference type="CDD" id="cd07323">
    <property type="entry name" value="LAM"/>
    <property type="match status" value="1"/>
</dbReference>
<feature type="region of interest" description="Disordered" evidence="3">
    <location>
        <begin position="92"/>
        <end position="122"/>
    </location>
</feature>
<dbReference type="Pfam" id="PF05383">
    <property type="entry name" value="La"/>
    <property type="match status" value="1"/>
</dbReference>
<evidence type="ECO:0000256" key="3">
    <source>
        <dbReference type="SAM" id="MobiDB-lite"/>
    </source>
</evidence>
<evidence type="ECO:0000256" key="2">
    <source>
        <dbReference type="PROSITE-ProRule" id="PRU00332"/>
    </source>
</evidence>
<comment type="caution">
    <text evidence="5">The sequence shown here is derived from an EMBL/GenBank/DDBJ whole genome shotgun (WGS) entry which is preliminary data.</text>
</comment>
<dbReference type="SMART" id="SM00715">
    <property type="entry name" value="LA"/>
    <property type="match status" value="1"/>
</dbReference>
<sequence length="122" mass="14063">MEPQKLAKIKEQVEFYLSDRNLIKDIYFQKIIREAGKDGWFEIQHILQCNVIKRLNATDKEIVEALKGSINVEVNESKSLVRRFGGAPLPELSSSASGFQKYSGFKPSHRTLQRSFNKSRDF</sequence>
<evidence type="ECO:0000313" key="5">
    <source>
        <dbReference type="EMBL" id="TNV84891.1"/>
    </source>
</evidence>
<dbReference type="PROSITE" id="PS50961">
    <property type="entry name" value="HTH_LA"/>
    <property type="match status" value="1"/>
</dbReference>
<dbReference type="InterPro" id="IPR045180">
    <property type="entry name" value="La_dom_prot"/>
</dbReference>
<gene>
    <name evidence="5" type="ORF">FGO68_gene5715</name>
</gene>
<keyword evidence="1 2" id="KW-0694">RNA-binding</keyword>
<evidence type="ECO:0000313" key="6">
    <source>
        <dbReference type="Proteomes" id="UP000785679"/>
    </source>
</evidence>
<name>A0A8J8T832_HALGN</name>
<dbReference type="OrthoDB" id="409625at2759"/>
<dbReference type="GO" id="GO:0005634">
    <property type="term" value="C:nucleus"/>
    <property type="evidence" value="ECO:0007669"/>
    <property type="project" value="TreeGrafter"/>
</dbReference>
<dbReference type="Proteomes" id="UP000785679">
    <property type="component" value="Unassembled WGS sequence"/>
</dbReference>
<dbReference type="Gene3D" id="1.10.10.10">
    <property type="entry name" value="Winged helix-like DNA-binding domain superfamily/Winged helix DNA-binding domain"/>
    <property type="match status" value="1"/>
</dbReference>
<accession>A0A8J8T832</accession>
<dbReference type="EMBL" id="RRYP01002330">
    <property type="protein sequence ID" value="TNV84891.1"/>
    <property type="molecule type" value="Genomic_DNA"/>
</dbReference>
<dbReference type="InterPro" id="IPR036388">
    <property type="entry name" value="WH-like_DNA-bd_sf"/>
</dbReference>
<dbReference type="PANTHER" id="PTHR22792">
    <property type="entry name" value="LUPUS LA PROTEIN-RELATED"/>
    <property type="match status" value="1"/>
</dbReference>
<reference evidence="5" key="1">
    <citation type="submission" date="2019-06" db="EMBL/GenBank/DDBJ databases">
        <authorList>
            <person name="Zheng W."/>
        </authorList>
    </citation>
    <scope>NUCLEOTIDE SEQUENCE</scope>
    <source>
        <strain evidence="5">QDHG01</strain>
    </source>
</reference>
<dbReference type="SUPFAM" id="SSF46785">
    <property type="entry name" value="Winged helix' DNA-binding domain"/>
    <property type="match status" value="1"/>
</dbReference>
<keyword evidence="6" id="KW-1185">Reference proteome</keyword>
<dbReference type="PANTHER" id="PTHR22792:SF140">
    <property type="entry name" value="ACHILLES, ISOFORM A"/>
    <property type="match status" value="1"/>
</dbReference>
<protein>
    <recommendedName>
        <fullName evidence="4">HTH La-type RNA-binding domain-containing protein</fullName>
    </recommendedName>
</protein>
<organism evidence="5 6">
    <name type="scientific">Halteria grandinella</name>
    <dbReference type="NCBI Taxonomy" id="5974"/>
    <lineage>
        <taxon>Eukaryota</taxon>
        <taxon>Sar</taxon>
        <taxon>Alveolata</taxon>
        <taxon>Ciliophora</taxon>
        <taxon>Intramacronucleata</taxon>
        <taxon>Spirotrichea</taxon>
        <taxon>Stichotrichia</taxon>
        <taxon>Sporadotrichida</taxon>
        <taxon>Halteriidae</taxon>
        <taxon>Halteria</taxon>
    </lineage>
</organism>
<evidence type="ECO:0000259" key="4">
    <source>
        <dbReference type="PROSITE" id="PS50961"/>
    </source>
</evidence>
<feature type="domain" description="HTH La-type RNA-binding" evidence="4">
    <location>
        <begin position="1"/>
        <end position="91"/>
    </location>
</feature>
<evidence type="ECO:0000256" key="1">
    <source>
        <dbReference type="ARBA" id="ARBA00022884"/>
    </source>
</evidence>
<dbReference type="GO" id="GO:0003729">
    <property type="term" value="F:mRNA binding"/>
    <property type="evidence" value="ECO:0007669"/>
    <property type="project" value="TreeGrafter"/>
</dbReference>